<feature type="domain" description="Zn(2)-C6 fungal-type" evidence="2">
    <location>
        <begin position="37"/>
        <end position="66"/>
    </location>
</feature>
<reference evidence="4" key="1">
    <citation type="journal article" date="2016" name="Proc. Natl. Acad. Sci. U.S.A.">
        <title>Comparative genomics of biotechnologically important yeasts.</title>
        <authorList>
            <person name="Riley R."/>
            <person name="Haridas S."/>
            <person name="Wolfe K.H."/>
            <person name="Lopes M.R."/>
            <person name="Hittinger C.T."/>
            <person name="Goeker M."/>
            <person name="Salamov A.A."/>
            <person name="Wisecaver J.H."/>
            <person name="Long T.M."/>
            <person name="Calvey C.H."/>
            <person name="Aerts A.L."/>
            <person name="Barry K.W."/>
            <person name="Choi C."/>
            <person name="Clum A."/>
            <person name="Coughlan A.Y."/>
            <person name="Deshpande S."/>
            <person name="Douglass A.P."/>
            <person name="Hanson S.J."/>
            <person name="Klenk H.-P."/>
            <person name="LaButti K.M."/>
            <person name="Lapidus A."/>
            <person name="Lindquist E.A."/>
            <person name="Lipzen A.M."/>
            <person name="Meier-Kolthoff J.P."/>
            <person name="Ohm R.A."/>
            <person name="Otillar R.P."/>
            <person name="Pangilinan J.L."/>
            <person name="Peng Y."/>
            <person name="Rokas A."/>
            <person name="Rosa C.A."/>
            <person name="Scheuner C."/>
            <person name="Sibirny A.A."/>
            <person name="Slot J.C."/>
            <person name="Stielow J.B."/>
            <person name="Sun H."/>
            <person name="Kurtzman C.P."/>
            <person name="Blackwell M."/>
            <person name="Grigoriev I.V."/>
            <person name="Jeffries T.W."/>
        </authorList>
    </citation>
    <scope>NUCLEOTIDE SEQUENCE [LARGE SCALE GENOMIC DNA]</scope>
    <source>
        <strain evidence="4">NRRL Y-1626</strain>
    </source>
</reference>
<keyword evidence="4" id="KW-1185">Reference proteome</keyword>
<evidence type="ECO:0000256" key="1">
    <source>
        <dbReference type="SAM" id="MobiDB-lite"/>
    </source>
</evidence>
<comment type="caution">
    <text evidence="3">The sequence shown here is derived from an EMBL/GenBank/DDBJ whole genome shotgun (WGS) entry which is preliminary data.</text>
</comment>
<feature type="region of interest" description="Disordered" evidence="1">
    <location>
        <begin position="1"/>
        <end position="20"/>
    </location>
</feature>
<organism evidence="3 4">
    <name type="scientific">Hanseniaspora valbyensis NRRL Y-1626</name>
    <dbReference type="NCBI Taxonomy" id="766949"/>
    <lineage>
        <taxon>Eukaryota</taxon>
        <taxon>Fungi</taxon>
        <taxon>Dikarya</taxon>
        <taxon>Ascomycota</taxon>
        <taxon>Saccharomycotina</taxon>
        <taxon>Saccharomycetes</taxon>
        <taxon>Saccharomycodales</taxon>
        <taxon>Saccharomycodaceae</taxon>
        <taxon>Hanseniaspora</taxon>
    </lineage>
</organism>
<dbReference type="CDD" id="cd00067">
    <property type="entry name" value="GAL4"/>
    <property type="match status" value="2"/>
</dbReference>
<dbReference type="SUPFAM" id="SSF57701">
    <property type="entry name" value="Zn2/Cys6 DNA-binding domain"/>
    <property type="match status" value="1"/>
</dbReference>
<dbReference type="GO" id="GO:0008270">
    <property type="term" value="F:zinc ion binding"/>
    <property type="evidence" value="ECO:0007669"/>
    <property type="project" value="InterPro"/>
</dbReference>
<dbReference type="Gene3D" id="4.10.240.10">
    <property type="entry name" value="Zn(2)-C6 fungal-type DNA-binding domain"/>
    <property type="match status" value="1"/>
</dbReference>
<proteinExistence type="predicted"/>
<evidence type="ECO:0000259" key="2">
    <source>
        <dbReference type="PROSITE" id="PS50048"/>
    </source>
</evidence>
<dbReference type="Proteomes" id="UP000092321">
    <property type="component" value="Unassembled WGS sequence"/>
</dbReference>
<dbReference type="AlphaFoldDB" id="A0A1B7TDK2"/>
<dbReference type="Pfam" id="PF16846">
    <property type="entry name" value="Cep3"/>
    <property type="match status" value="1"/>
</dbReference>
<sequence length="772" mass="90761">MNKDSEDLDNDKYQPLSRKPTLTSINSVSPTANDVYSCKNCQRKKVACSKEMPCSYCAKRNLECVYEIQKSQMVFGIDREREIVLKGCDRCLQIMVNNQRWSCDLMSPCYDCMKLGLDCNYSTYNKHNNINTGNGVSDHTNSKPGILKKYILEEFMNSDNEKDIEYLEMLQENEMFVESRNENNDDIEVLQLFQDYSYWIMKKGFYNGIVVSNKGFVLDTNKYNGELFDLNDFLTISVLTAYAIENLGFMFLGIFYDPIKSIAERPESFIKSAREGNKIITVDILLDECVLRTIAVLSIYYMDCDTFYQLTEVTSSKKDLFYKAHLDHLIDTLTRVSHFEDIRIIQVLLMLSSTDFPIRYPKKYSSLMTSGFDLIKTLNLNKTSNIINDATLLKFTFIQKNIYYKFLYFASLYQDQLSENQLALLSEKHAYHFRRMNISSQDDKEQEGGENDIAEDNDYDEDSRLSFEHLQYKVGLFLKEFHDKEMIVYPRGLLRYYSNLESKLKYFKKKNVNQLIENINQDNNSTSAIGETIIVNIDYYFLQWKMIKYKFTNSEKTSLKSTMILIDELFSACELIIESLLDCLSDDSVKYRFYKYPSIMNCIAETVSFHALYKIFNKSERNMKIFEKLVTIIQRFMDFELMEKERENSDEDFISEDEDDFKFNNNPYLSKYIMLTRLLDRLNSIKSLFNKSEMNNKDITQNLPFLILQEDVISIKSNFEDRVCNIIPGMSTTIRNDLHSYSKKWDSQNKIDIITNYRENLYVILASFKDFI</sequence>
<protein>
    <recommendedName>
        <fullName evidence="2">Zn(2)-C6 fungal-type domain-containing protein</fullName>
    </recommendedName>
</protein>
<name>A0A1B7TDK2_9ASCO</name>
<dbReference type="EMBL" id="LXPE01000013">
    <property type="protein sequence ID" value="OBA26836.1"/>
    <property type="molecule type" value="Genomic_DNA"/>
</dbReference>
<dbReference type="InterPro" id="IPR031760">
    <property type="entry name" value="Cep3_C"/>
</dbReference>
<dbReference type="OrthoDB" id="1747771at2759"/>
<accession>A0A1B7TDK2</accession>
<dbReference type="Pfam" id="PF00172">
    <property type="entry name" value="Zn_clus"/>
    <property type="match status" value="1"/>
</dbReference>
<dbReference type="InterPro" id="IPR036864">
    <property type="entry name" value="Zn2-C6_fun-type_DNA-bd_sf"/>
</dbReference>
<dbReference type="PROSITE" id="PS50048">
    <property type="entry name" value="ZN2_CY6_FUNGAL_2"/>
    <property type="match status" value="1"/>
</dbReference>
<evidence type="ECO:0000313" key="3">
    <source>
        <dbReference type="EMBL" id="OBA26836.1"/>
    </source>
</evidence>
<dbReference type="GO" id="GO:0000981">
    <property type="term" value="F:DNA-binding transcription factor activity, RNA polymerase II-specific"/>
    <property type="evidence" value="ECO:0007669"/>
    <property type="project" value="InterPro"/>
</dbReference>
<evidence type="ECO:0000313" key="4">
    <source>
        <dbReference type="Proteomes" id="UP000092321"/>
    </source>
</evidence>
<gene>
    <name evidence="3" type="ORF">HANVADRAFT_75159</name>
</gene>
<dbReference type="SMART" id="SM00066">
    <property type="entry name" value="GAL4"/>
    <property type="match status" value="2"/>
</dbReference>
<dbReference type="InterPro" id="IPR001138">
    <property type="entry name" value="Zn2Cys6_DnaBD"/>
</dbReference>